<dbReference type="InterPro" id="IPR036390">
    <property type="entry name" value="WH_DNA-bd_sf"/>
</dbReference>
<dbReference type="STRING" id="215743.ROSMUCSMR3_00446"/>
<dbReference type="Gene3D" id="1.10.10.10">
    <property type="entry name" value="Winged helix-like DNA-binding domain superfamily/Winged helix DNA-binding domain"/>
    <property type="match status" value="1"/>
</dbReference>
<dbReference type="AlphaFoldDB" id="A0A0A0HJT3"/>
<evidence type="ECO:0000256" key="1">
    <source>
        <dbReference type="SAM" id="MobiDB-lite"/>
    </source>
</evidence>
<evidence type="ECO:0000259" key="2">
    <source>
        <dbReference type="Pfam" id="PF09339"/>
    </source>
</evidence>
<evidence type="ECO:0000313" key="4">
    <source>
        <dbReference type="Proteomes" id="UP000030021"/>
    </source>
</evidence>
<comment type="caution">
    <text evidence="3">The sequence shown here is derived from an EMBL/GenBank/DDBJ whole genome shotgun (WGS) entry which is preliminary data.</text>
</comment>
<reference evidence="3 4" key="1">
    <citation type="submission" date="2013-01" db="EMBL/GenBank/DDBJ databases">
        <authorList>
            <person name="Fiebig A."/>
            <person name="Goeker M."/>
            <person name="Klenk H.-P.P."/>
        </authorList>
    </citation>
    <scope>NUCLEOTIDE SEQUENCE [LARGE SCALE GENOMIC DNA]</scope>
    <source>
        <strain evidence="3 4">DSM 17069</strain>
    </source>
</reference>
<name>A0A0A0HJT3_9RHOB</name>
<dbReference type="SUPFAM" id="SSF46785">
    <property type="entry name" value="Winged helix' DNA-binding domain"/>
    <property type="match status" value="1"/>
</dbReference>
<proteinExistence type="predicted"/>
<dbReference type="GO" id="GO:0003677">
    <property type="term" value="F:DNA binding"/>
    <property type="evidence" value="ECO:0007669"/>
    <property type="project" value="InterPro"/>
</dbReference>
<dbReference type="Proteomes" id="UP000030021">
    <property type="component" value="Unassembled WGS sequence"/>
</dbReference>
<protein>
    <recommendedName>
        <fullName evidence="2">HTH iclR-type domain-containing protein</fullName>
    </recommendedName>
</protein>
<sequence length="180" mass="20154">MSEKSVTKVTPPAPKGTAGVPTAKSRRVSEIRDVFAENYLDYQYRFVEFFVEHLEDVSRVFRGDLQQMLVLAIIGQVKLGAVRTAGLMAQDPLPPALVRDGISASRIADVTAIPRQTVRRKLALLQQRGWVEQLPDNSWTICHRDGIAGARVDLAEVDQRAIERVAHLFTDLETLVNRHL</sequence>
<gene>
    <name evidence="3" type="ORF">rosmuc_02749</name>
</gene>
<feature type="region of interest" description="Disordered" evidence="1">
    <location>
        <begin position="1"/>
        <end position="22"/>
    </location>
</feature>
<dbReference type="InterPro" id="IPR036388">
    <property type="entry name" value="WH-like_DNA-bd_sf"/>
</dbReference>
<organism evidence="3 4">
    <name type="scientific">Roseovarius mucosus DSM 17069</name>
    <dbReference type="NCBI Taxonomy" id="1288298"/>
    <lineage>
        <taxon>Bacteria</taxon>
        <taxon>Pseudomonadati</taxon>
        <taxon>Pseudomonadota</taxon>
        <taxon>Alphaproteobacteria</taxon>
        <taxon>Rhodobacterales</taxon>
        <taxon>Roseobacteraceae</taxon>
        <taxon>Roseovarius</taxon>
    </lineage>
</organism>
<dbReference type="RefSeq" id="WP_052115379.1">
    <property type="nucleotide sequence ID" value="NZ_KN293981.1"/>
</dbReference>
<dbReference type="eggNOG" id="COG1414">
    <property type="taxonomic scope" value="Bacteria"/>
</dbReference>
<dbReference type="PATRIC" id="fig|1288298.3.peg.2767"/>
<evidence type="ECO:0000313" key="3">
    <source>
        <dbReference type="EMBL" id="KGM87435.1"/>
    </source>
</evidence>
<dbReference type="HOGENOM" id="CLU_1529757_0_0_5"/>
<dbReference type="Pfam" id="PF09339">
    <property type="entry name" value="HTH_IclR"/>
    <property type="match status" value="1"/>
</dbReference>
<feature type="domain" description="HTH iclR-type" evidence="2">
    <location>
        <begin position="101"/>
        <end position="135"/>
    </location>
</feature>
<dbReference type="GO" id="GO:0006355">
    <property type="term" value="P:regulation of DNA-templated transcription"/>
    <property type="evidence" value="ECO:0007669"/>
    <property type="project" value="InterPro"/>
</dbReference>
<dbReference type="InterPro" id="IPR005471">
    <property type="entry name" value="Tscrpt_reg_IclR_N"/>
</dbReference>
<dbReference type="EMBL" id="AONH01000014">
    <property type="protein sequence ID" value="KGM87435.1"/>
    <property type="molecule type" value="Genomic_DNA"/>
</dbReference>
<accession>A0A0A0HJT3</accession>